<dbReference type="Pfam" id="PF09603">
    <property type="entry name" value="Fib_succ_major"/>
    <property type="match status" value="1"/>
</dbReference>
<dbReference type="InterPro" id="IPR011871">
    <property type="entry name" value="Fib_succ_major"/>
</dbReference>
<keyword evidence="3" id="KW-1185">Reference proteome</keyword>
<sequence length="190" mass="21090">MLESSSSSVKASWLNLNPKIHYGEYRDQRDGQIYKTVNIGNQIWFAENLNYATDASDSATGHLEFGKYYNWAAADTVCPAEWHLPTFDEWKTLAIAVGSFDSAGKYLKSLTGWESSGNGNDQYGFSIVPAGYFNDGGVVKMGEVAAFWSSTETNDKSKAFPWYFFYNSHSATGSSSVNKQLGFSVRCIKD</sequence>
<dbReference type="AlphaFoldDB" id="A0A2M9A5M0"/>
<name>A0A2M9A5M0_9BACT</name>
<evidence type="ECO:0000313" key="2">
    <source>
        <dbReference type="EMBL" id="PJJ41016.1"/>
    </source>
</evidence>
<accession>A0A2M9A5M0</accession>
<organism evidence="2 3">
    <name type="scientific">Hallerella succinigenes</name>
    <dbReference type="NCBI Taxonomy" id="1896222"/>
    <lineage>
        <taxon>Bacteria</taxon>
        <taxon>Pseudomonadati</taxon>
        <taxon>Fibrobacterota</taxon>
        <taxon>Fibrobacteria</taxon>
        <taxon>Fibrobacterales</taxon>
        <taxon>Fibrobacteraceae</taxon>
        <taxon>Hallerella</taxon>
    </lineage>
</organism>
<dbReference type="Proteomes" id="UP000231134">
    <property type="component" value="Unassembled WGS sequence"/>
</dbReference>
<comment type="caution">
    <text evidence="2">The sequence shown here is derived from an EMBL/GenBank/DDBJ whole genome shotgun (WGS) entry which is preliminary data.</text>
</comment>
<proteinExistence type="predicted"/>
<dbReference type="EMBL" id="PGEX01000001">
    <property type="protein sequence ID" value="PJJ41016.1"/>
    <property type="molecule type" value="Genomic_DNA"/>
</dbReference>
<feature type="domain" description="Fibrobacter succinogenes major paralogous" evidence="1">
    <location>
        <begin position="37"/>
        <end position="189"/>
    </location>
</feature>
<evidence type="ECO:0000313" key="3">
    <source>
        <dbReference type="Proteomes" id="UP000231134"/>
    </source>
</evidence>
<evidence type="ECO:0000259" key="1">
    <source>
        <dbReference type="Pfam" id="PF09603"/>
    </source>
</evidence>
<protein>
    <submittedName>
        <fullName evidence="2">Uncharacterized protein (TIGR02145 family)</fullName>
    </submittedName>
</protein>
<gene>
    <name evidence="2" type="ORF">BGX16_0970</name>
</gene>
<dbReference type="NCBIfam" id="TIGR02145">
    <property type="entry name" value="Fib_succ_major"/>
    <property type="match status" value="1"/>
</dbReference>
<reference evidence="2 3" key="1">
    <citation type="submission" date="2017-11" db="EMBL/GenBank/DDBJ databases">
        <title>Animal gut microbial communities from fecal samples from Wisconsin, USA.</title>
        <authorList>
            <person name="Neumann A."/>
        </authorList>
    </citation>
    <scope>NUCLEOTIDE SEQUENCE [LARGE SCALE GENOMIC DNA]</scope>
    <source>
        <strain evidence="2 3">UWS3</strain>
    </source>
</reference>